<dbReference type="OrthoDB" id="5521514at2"/>
<dbReference type="RefSeq" id="WP_075004912.1">
    <property type="nucleotide sequence ID" value="NZ_FOAP01000001.1"/>
</dbReference>
<name>A0A1H7HGN1_STIAU</name>
<accession>A0A1H7HGN1</accession>
<sequence>MSRISQDDVGRCDFIDVLEEAVTRGRPVAVQLREGETFIDQLLDVLTENGDEFAVFRQHDRVSIGQISAVSRPEPVRAP</sequence>
<gene>
    <name evidence="1" type="ORF">SAMN05444354_101711</name>
</gene>
<dbReference type="SUPFAM" id="SSF101744">
    <property type="entry name" value="Rof/RNase P subunit-like"/>
    <property type="match status" value="1"/>
</dbReference>
<reference evidence="2" key="1">
    <citation type="submission" date="2016-10" db="EMBL/GenBank/DDBJ databases">
        <authorList>
            <person name="Varghese N."/>
            <person name="Submissions S."/>
        </authorList>
    </citation>
    <scope>NUCLEOTIDE SEQUENCE [LARGE SCALE GENOMIC DNA]</scope>
    <source>
        <strain evidence="2">DSM 17044</strain>
    </source>
</reference>
<organism evidence="1 2">
    <name type="scientific">Stigmatella aurantiaca</name>
    <dbReference type="NCBI Taxonomy" id="41"/>
    <lineage>
        <taxon>Bacteria</taxon>
        <taxon>Pseudomonadati</taxon>
        <taxon>Myxococcota</taxon>
        <taxon>Myxococcia</taxon>
        <taxon>Myxococcales</taxon>
        <taxon>Cystobacterineae</taxon>
        <taxon>Archangiaceae</taxon>
        <taxon>Stigmatella</taxon>
    </lineage>
</organism>
<keyword evidence="2" id="KW-1185">Reference proteome</keyword>
<dbReference type="AlphaFoldDB" id="A0A1H7HGN1"/>
<evidence type="ECO:0000313" key="2">
    <source>
        <dbReference type="Proteomes" id="UP000182719"/>
    </source>
</evidence>
<dbReference type="InterPro" id="IPR038626">
    <property type="entry name" value="Rof-like_sf"/>
</dbReference>
<proteinExistence type="predicted"/>
<dbReference type="Proteomes" id="UP000182719">
    <property type="component" value="Unassembled WGS sequence"/>
</dbReference>
<dbReference type="Gene3D" id="2.30.30.400">
    <property type="entry name" value="Rof-like"/>
    <property type="match status" value="1"/>
</dbReference>
<evidence type="ECO:0000313" key="1">
    <source>
        <dbReference type="EMBL" id="SEK49461.1"/>
    </source>
</evidence>
<dbReference type="InterPro" id="IPR023534">
    <property type="entry name" value="Rof/RNase_P-like"/>
</dbReference>
<dbReference type="EMBL" id="FOAP01000001">
    <property type="protein sequence ID" value="SEK49461.1"/>
    <property type="molecule type" value="Genomic_DNA"/>
</dbReference>
<protein>
    <submittedName>
        <fullName evidence="1">Rho-binding antiterminator</fullName>
    </submittedName>
</protein>